<dbReference type="RefSeq" id="WP_344672676.1">
    <property type="nucleotide sequence ID" value="NZ_BAAAZI010000001.1"/>
</dbReference>
<comment type="caution">
    <text evidence="2">The sequence shown here is derived from an EMBL/GenBank/DDBJ whole genome shotgun (WGS) entry which is preliminary data.</text>
</comment>
<keyword evidence="1" id="KW-0812">Transmembrane</keyword>
<accession>A0ABP7Y5N8</accession>
<evidence type="ECO:0000313" key="3">
    <source>
        <dbReference type="Proteomes" id="UP001500101"/>
    </source>
</evidence>
<dbReference type="InterPro" id="IPR025250">
    <property type="entry name" value="DUF4199"/>
</dbReference>
<dbReference type="Proteomes" id="UP001500101">
    <property type="component" value="Unassembled WGS sequence"/>
</dbReference>
<feature type="transmembrane region" description="Helical" evidence="1">
    <location>
        <begin position="14"/>
        <end position="34"/>
    </location>
</feature>
<evidence type="ECO:0000256" key="1">
    <source>
        <dbReference type="SAM" id="Phobius"/>
    </source>
</evidence>
<sequence length="207" mass="23063">MELTAENPILKKKVITYGIILGVVSFILALASMYVTKNGTSLMTSAIYAGAINYVPFLILVVIFCRSLRTANGGYWSFTTALKNIFIMLAITATIGTIGTMLLNWQMPGFQDAVLENTKNMTLEFYESANATDEQIDDIMAKLDQQQEALGSLSIGQNIFGLFIYFLVYFVFALILAAIFKKEAPIFKRVENDDAAHPWQNDTNQQV</sequence>
<reference evidence="3" key="1">
    <citation type="journal article" date="2019" name="Int. J. Syst. Evol. Microbiol.">
        <title>The Global Catalogue of Microorganisms (GCM) 10K type strain sequencing project: providing services to taxonomists for standard genome sequencing and annotation.</title>
        <authorList>
            <consortium name="The Broad Institute Genomics Platform"/>
            <consortium name="The Broad Institute Genome Sequencing Center for Infectious Disease"/>
            <person name="Wu L."/>
            <person name="Ma J."/>
        </authorList>
    </citation>
    <scope>NUCLEOTIDE SEQUENCE [LARGE SCALE GENOMIC DNA]</scope>
    <source>
        <strain evidence="3">JCM 16704</strain>
    </source>
</reference>
<name>A0ABP7Y5N8_9SPHI</name>
<evidence type="ECO:0008006" key="4">
    <source>
        <dbReference type="Google" id="ProtNLM"/>
    </source>
</evidence>
<protein>
    <recommendedName>
        <fullName evidence="4">DUF4199 domain-containing protein</fullName>
    </recommendedName>
</protein>
<evidence type="ECO:0000313" key="2">
    <source>
        <dbReference type="EMBL" id="GAA4130919.1"/>
    </source>
</evidence>
<keyword evidence="3" id="KW-1185">Reference proteome</keyword>
<dbReference type="Pfam" id="PF13858">
    <property type="entry name" value="DUF4199"/>
    <property type="match status" value="1"/>
</dbReference>
<keyword evidence="1" id="KW-1133">Transmembrane helix</keyword>
<organism evidence="2 3">
    <name type="scientific">Sphingobacterium kyonggiense</name>
    <dbReference type="NCBI Taxonomy" id="714075"/>
    <lineage>
        <taxon>Bacteria</taxon>
        <taxon>Pseudomonadati</taxon>
        <taxon>Bacteroidota</taxon>
        <taxon>Sphingobacteriia</taxon>
        <taxon>Sphingobacteriales</taxon>
        <taxon>Sphingobacteriaceae</taxon>
        <taxon>Sphingobacterium</taxon>
    </lineage>
</organism>
<dbReference type="EMBL" id="BAAAZI010000001">
    <property type="protein sequence ID" value="GAA4130919.1"/>
    <property type="molecule type" value="Genomic_DNA"/>
</dbReference>
<feature type="transmembrane region" description="Helical" evidence="1">
    <location>
        <begin position="85"/>
        <end position="105"/>
    </location>
</feature>
<gene>
    <name evidence="2" type="ORF">GCM10022216_00520</name>
</gene>
<keyword evidence="1" id="KW-0472">Membrane</keyword>
<proteinExistence type="predicted"/>
<feature type="transmembrane region" description="Helical" evidence="1">
    <location>
        <begin position="46"/>
        <end position="65"/>
    </location>
</feature>
<feature type="transmembrane region" description="Helical" evidence="1">
    <location>
        <begin position="159"/>
        <end position="180"/>
    </location>
</feature>